<dbReference type="GO" id="GO:0006302">
    <property type="term" value="P:double-strand break repair"/>
    <property type="evidence" value="ECO:0007669"/>
    <property type="project" value="TreeGrafter"/>
</dbReference>
<dbReference type="InterPro" id="IPR027417">
    <property type="entry name" value="P-loop_NTPase"/>
</dbReference>
<dbReference type="GO" id="GO:0051880">
    <property type="term" value="F:G-quadruplex DNA binding"/>
    <property type="evidence" value="ECO:0007669"/>
    <property type="project" value="TreeGrafter"/>
</dbReference>
<accession>A0A915AIJ6</accession>
<feature type="coiled-coil region" evidence="1">
    <location>
        <begin position="27"/>
        <end position="54"/>
    </location>
</feature>
<dbReference type="PANTHER" id="PTHR18867:SF12">
    <property type="entry name" value="DNA REPAIR PROTEIN RAD50"/>
    <property type="match status" value="1"/>
</dbReference>
<dbReference type="SUPFAM" id="SSF52540">
    <property type="entry name" value="P-loop containing nucleoside triphosphate hydrolases"/>
    <property type="match status" value="1"/>
</dbReference>
<dbReference type="AlphaFoldDB" id="A0A915AIJ6"/>
<name>A0A915AIJ6_PARUN</name>
<dbReference type="Proteomes" id="UP000887569">
    <property type="component" value="Unplaced"/>
</dbReference>
<protein>
    <submittedName>
        <fullName evidence="3">Uncharacterized protein</fullName>
    </submittedName>
</protein>
<dbReference type="GO" id="GO:0000794">
    <property type="term" value="C:condensed nuclear chromosome"/>
    <property type="evidence" value="ECO:0007669"/>
    <property type="project" value="TreeGrafter"/>
</dbReference>
<dbReference type="GO" id="GO:0003691">
    <property type="term" value="F:double-stranded telomeric DNA binding"/>
    <property type="evidence" value="ECO:0007669"/>
    <property type="project" value="TreeGrafter"/>
</dbReference>
<keyword evidence="1" id="KW-0175">Coiled coil</keyword>
<dbReference type="GO" id="GO:0007004">
    <property type="term" value="P:telomere maintenance via telomerase"/>
    <property type="evidence" value="ECO:0007669"/>
    <property type="project" value="TreeGrafter"/>
</dbReference>
<dbReference type="PANTHER" id="PTHR18867">
    <property type="entry name" value="RAD50"/>
    <property type="match status" value="1"/>
</dbReference>
<dbReference type="GO" id="GO:0070192">
    <property type="term" value="P:chromosome organization involved in meiotic cell cycle"/>
    <property type="evidence" value="ECO:0007669"/>
    <property type="project" value="TreeGrafter"/>
</dbReference>
<dbReference type="GO" id="GO:0043047">
    <property type="term" value="F:single-stranded telomeric DNA binding"/>
    <property type="evidence" value="ECO:0007669"/>
    <property type="project" value="TreeGrafter"/>
</dbReference>
<evidence type="ECO:0000313" key="3">
    <source>
        <dbReference type="WBParaSite" id="PgR006_g187_t01"/>
    </source>
</evidence>
<organism evidence="2 3">
    <name type="scientific">Parascaris univalens</name>
    <name type="common">Nematode worm</name>
    <dbReference type="NCBI Taxonomy" id="6257"/>
    <lineage>
        <taxon>Eukaryota</taxon>
        <taxon>Metazoa</taxon>
        <taxon>Ecdysozoa</taxon>
        <taxon>Nematoda</taxon>
        <taxon>Chromadorea</taxon>
        <taxon>Rhabditida</taxon>
        <taxon>Spirurina</taxon>
        <taxon>Ascaridomorpha</taxon>
        <taxon>Ascaridoidea</taxon>
        <taxon>Ascarididae</taxon>
        <taxon>Parascaris</taxon>
    </lineage>
</organism>
<keyword evidence="2" id="KW-1185">Reference proteome</keyword>
<sequence>AKLAERETIQTKGKCEESRLVEIRHAIDAVKAQIGSMEKRMEGSKDNVAELKMKEGRLLELKSKIAVVDEKIRSLNGDFDNVNTKQERKRRLDEQLKKLELAARIKSLEENLEHFCLDEKPVVELLKEEQRLQRVCNETSLEMERTRGEMGQQKKRIAEMKEKLNSRDFLKSEEDFKKEVITKCVTEKVIEDLEIYIRAMDESIVEFHAKKMEEINEVLASLWEKVYRGCDVEKIQIKSESVDETEKRKSYNYRVVMFMDGKEIDMPGRCSAGQKMLASILIRIALSDVFCDKCSIIALDEPTTNLDVLKVENLGDMLAEVIEERSVSSQKAFQLIVITHDYRFVEHLRQLCRPEWVYSLTKDTDGLSRIKRHRNILETVVRED</sequence>
<dbReference type="Gene3D" id="3.40.50.300">
    <property type="entry name" value="P-loop containing nucleotide triphosphate hydrolases"/>
    <property type="match status" value="1"/>
</dbReference>
<reference evidence="3" key="1">
    <citation type="submission" date="2022-11" db="UniProtKB">
        <authorList>
            <consortium name="WormBaseParasite"/>
        </authorList>
    </citation>
    <scope>IDENTIFICATION</scope>
</reference>
<evidence type="ECO:0000256" key="1">
    <source>
        <dbReference type="SAM" id="Coils"/>
    </source>
</evidence>
<proteinExistence type="predicted"/>
<evidence type="ECO:0000313" key="2">
    <source>
        <dbReference type="Proteomes" id="UP000887569"/>
    </source>
</evidence>
<feature type="coiled-coil region" evidence="1">
    <location>
        <begin position="82"/>
        <end position="109"/>
    </location>
</feature>
<dbReference type="WBParaSite" id="PgR006_g187_t01">
    <property type="protein sequence ID" value="PgR006_g187_t01"/>
    <property type="gene ID" value="PgR006_g187"/>
</dbReference>
<dbReference type="GO" id="GO:0030870">
    <property type="term" value="C:Mre11 complex"/>
    <property type="evidence" value="ECO:0007669"/>
    <property type="project" value="TreeGrafter"/>
</dbReference>
<dbReference type="GO" id="GO:0000722">
    <property type="term" value="P:telomere maintenance via recombination"/>
    <property type="evidence" value="ECO:0007669"/>
    <property type="project" value="TreeGrafter"/>
</dbReference>